<dbReference type="Pfam" id="PF13426">
    <property type="entry name" value="PAS_9"/>
    <property type="match status" value="1"/>
</dbReference>
<dbReference type="CDD" id="cd00130">
    <property type="entry name" value="PAS"/>
    <property type="match status" value="4"/>
</dbReference>
<dbReference type="InterPro" id="IPR035965">
    <property type="entry name" value="PAS-like_dom_sf"/>
</dbReference>
<feature type="domain" description="PAC" evidence="8">
    <location>
        <begin position="186"/>
        <end position="238"/>
    </location>
</feature>
<keyword evidence="5" id="KW-0418">Kinase</keyword>
<evidence type="ECO:0000313" key="9">
    <source>
        <dbReference type="EMBL" id="GGI43030.1"/>
    </source>
</evidence>
<name>A0ABQ2BPI6_9BACL</name>
<dbReference type="InterPro" id="IPR013767">
    <property type="entry name" value="PAS_fold"/>
</dbReference>
<sequence length="556" mass="65016">MKTCVDNSTKIGVIILNEGWHYTYLNDYAASIVERTPTELVGKIIWAEFPQAMRYACYEQFHKAFQQQKEVHFEEYIRKINQWLTVSAYPRDGLLHIVLHKHEFAGMSFLQGSEYQTYIEHAQDLITLTTQDGIIRYVSPAVFRLLGFQIEEIIGINILTYCHPEDIEALKASFTEEAGRTGNDQGMMTCRFLHKQGGYVWFEKNYRWILDEKGLRVQKLCIWRDITERKLVEERFVQAQRLGRFGSFERDLKKDYILWSDESFRLHGLAPADYMQLNDVIKHILPEDREKVRYAFELAIKQGMSEVEYRIIRMDGKERFIKSQIERIIGNTNQIKIRGIMHDITAHKQIEMELKRSKANLEIAQEIAGLGHYDWDVIQNELYWSDEMFMLFHVNREAFTNQIEAFVQIVHPDDIQKVKDSLREALHGGSLDMTIRVIVEGTGIRTIHTMAKTTYDEWGRPLRLFGTVQDITVQKQTEELLRKTEKLNVAGQLAAGIAHEIRNPLTALKGFAKLMCHANEESRQRYFQIMQDEFNRIELILGELLILAKPQVETVD</sequence>
<evidence type="ECO:0000256" key="3">
    <source>
        <dbReference type="ARBA" id="ARBA00022553"/>
    </source>
</evidence>
<evidence type="ECO:0000256" key="6">
    <source>
        <dbReference type="ARBA" id="ARBA00023012"/>
    </source>
</evidence>
<dbReference type="Gene3D" id="2.10.70.100">
    <property type="match status" value="2"/>
</dbReference>
<keyword evidence="6" id="KW-0902">Two-component regulatory system</keyword>
<dbReference type="Pfam" id="PF00989">
    <property type="entry name" value="PAS"/>
    <property type="match status" value="1"/>
</dbReference>
<feature type="domain" description="PAS" evidence="7">
    <location>
        <begin position="382"/>
        <end position="429"/>
    </location>
</feature>
<dbReference type="SUPFAM" id="SSF55785">
    <property type="entry name" value="PYP-like sensor domain (PAS domain)"/>
    <property type="match status" value="4"/>
</dbReference>
<evidence type="ECO:0000259" key="8">
    <source>
        <dbReference type="PROSITE" id="PS50113"/>
    </source>
</evidence>
<feature type="domain" description="PAS" evidence="7">
    <location>
        <begin position="248"/>
        <end position="303"/>
    </location>
</feature>
<comment type="caution">
    <text evidence="9">The sequence shown here is derived from an EMBL/GenBank/DDBJ whole genome shotgun (WGS) entry which is preliminary data.</text>
</comment>
<dbReference type="Gene3D" id="1.10.287.130">
    <property type="match status" value="1"/>
</dbReference>
<dbReference type="InterPro" id="IPR000700">
    <property type="entry name" value="PAS-assoc_C"/>
</dbReference>
<dbReference type="SMART" id="SM00086">
    <property type="entry name" value="PAC"/>
    <property type="match status" value="3"/>
</dbReference>
<dbReference type="Proteomes" id="UP000615455">
    <property type="component" value="Unassembled WGS sequence"/>
</dbReference>
<dbReference type="Pfam" id="PF08447">
    <property type="entry name" value="PAS_3"/>
    <property type="match status" value="2"/>
</dbReference>
<accession>A0ABQ2BPI6</accession>
<dbReference type="PANTHER" id="PTHR43304:SF1">
    <property type="entry name" value="PAC DOMAIN-CONTAINING PROTEIN"/>
    <property type="match status" value="1"/>
</dbReference>
<proteinExistence type="predicted"/>
<protein>
    <recommendedName>
        <fullName evidence="2">histidine kinase</fullName>
        <ecNumber evidence="2">2.7.13.3</ecNumber>
    </recommendedName>
</protein>
<feature type="domain" description="PAS" evidence="7">
    <location>
        <begin position="111"/>
        <end position="182"/>
    </location>
</feature>
<dbReference type="RefSeq" id="WP_189005888.1">
    <property type="nucleotide sequence ID" value="NZ_BMHE01000001.1"/>
</dbReference>
<dbReference type="InterPro" id="IPR003661">
    <property type="entry name" value="HisK_dim/P_dom"/>
</dbReference>
<dbReference type="InterPro" id="IPR000014">
    <property type="entry name" value="PAS"/>
</dbReference>
<dbReference type="SMART" id="SM00091">
    <property type="entry name" value="PAS"/>
    <property type="match status" value="4"/>
</dbReference>
<feature type="domain" description="PAC" evidence="8">
    <location>
        <begin position="305"/>
        <end position="356"/>
    </location>
</feature>
<dbReference type="InterPro" id="IPR052162">
    <property type="entry name" value="Sensor_kinase/Photoreceptor"/>
</dbReference>
<dbReference type="InterPro" id="IPR036097">
    <property type="entry name" value="HisK_dim/P_sf"/>
</dbReference>
<keyword evidence="4" id="KW-0808">Transferase</keyword>
<evidence type="ECO:0000313" key="10">
    <source>
        <dbReference type="Proteomes" id="UP000615455"/>
    </source>
</evidence>
<evidence type="ECO:0000256" key="4">
    <source>
        <dbReference type="ARBA" id="ARBA00022679"/>
    </source>
</evidence>
<gene>
    <name evidence="9" type="ORF">GCM10008018_00010</name>
</gene>
<evidence type="ECO:0000256" key="2">
    <source>
        <dbReference type="ARBA" id="ARBA00012438"/>
    </source>
</evidence>
<comment type="catalytic activity">
    <reaction evidence="1">
        <text>ATP + protein L-histidine = ADP + protein N-phospho-L-histidine.</text>
        <dbReference type="EC" id="2.7.13.3"/>
    </reaction>
</comment>
<evidence type="ECO:0000256" key="1">
    <source>
        <dbReference type="ARBA" id="ARBA00000085"/>
    </source>
</evidence>
<dbReference type="PROSITE" id="PS50113">
    <property type="entry name" value="PAC"/>
    <property type="match status" value="3"/>
</dbReference>
<dbReference type="SMART" id="SM00388">
    <property type="entry name" value="HisKA"/>
    <property type="match status" value="1"/>
</dbReference>
<organism evidence="9 10">
    <name type="scientific">Paenibacillus marchantiophytorum</name>
    <dbReference type="NCBI Taxonomy" id="1619310"/>
    <lineage>
        <taxon>Bacteria</taxon>
        <taxon>Bacillati</taxon>
        <taxon>Bacillota</taxon>
        <taxon>Bacilli</taxon>
        <taxon>Bacillales</taxon>
        <taxon>Paenibacillaceae</taxon>
        <taxon>Paenibacillus</taxon>
    </lineage>
</organism>
<dbReference type="EMBL" id="BMHE01000001">
    <property type="protein sequence ID" value="GGI43030.1"/>
    <property type="molecule type" value="Genomic_DNA"/>
</dbReference>
<keyword evidence="3" id="KW-0597">Phosphoprotein</keyword>
<dbReference type="SUPFAM" id="SSF47384">
    <property type="entry name" value="Homodimeric domain of signal transducing histidine kinase"/>
    <property type="match status" value="1"/>
</dbReference>
<feature type="domain" description="PAC" evidence="8">
    <location>
        <begin position="431"/>
        <end position="483"/>
    </location>
</feature>
<evidence type="ECO:0000256" key="5">
    <source>
        <dbReference type="ARBA" id="ARBA00022777"/>
    </source>
</evidence>
<dbReference type="InterPro" id="IPR013655">
    <property type="entry name" value="PAS_fold_3"/>
</dbReference>
<dbReference type="InterPro" id="IPR001610">
    <property type="entry name" value="PAC"/>
</dbReference>
<dbReference type="PANTHER" id="PTHR43304">
    <property type="entry name" value="PHYTOCHROME-LIKE PROTEIN CPH1"/>
    <property type="match status" value="1"/>
</dbReference>
<reference evidence="10" key="1">
    <citation type="journal article" date="2019" name="Int. J. Syst. Evol. Microbiol.">
        <title>The Global Catalogue of Microorganisms (GCM) 10K type strain sequencing project: providing services to taxonomists for standard genome sequencing and annotation.</title>
        <authorList>
            <consortium name="The Broad Institute Genomics Platform"/>
            <consortium name="The Broad Institute Genome Sequencing Center for Infectious Disease"/>
            <person name="Wu L."/>
            <person name="Ma J."/>
        </authorList>
    </citation>
    <scope>NUCLEOTIDE SEQUENCE [LARGE SCALE GENOMIC DNA]</scope>
    <source>
        <strain evidence="10">CGMCC 1.15043</strain>
    </source>
</reference>
<dbReference type="Pfam" id="PF00512">
    <property type="entry name" value="HisKA"/>
    <property type="match status" value="1"/>
</dbReference>
<dbReference type="CDD" id="cd00082">
    <property type="entry name" value="HisKA"/>
    <property type="match status" value="1"/>
</dbReference>
<evidence type="ECO:0000259" key="7">
    <source>
        <dbReference type="PROSITE" id="PS50112"/>
    </source>
</evidence>
<dbReference type="EC" id="2.7.13.3" evidence="2"/>
<keyword evidence="10" id="KW-1185">Reference proteome</keyword>
<dbReference type="Gene3D" id="3.30.450.20">
    <property type="entry name" value="PAS domain"/>
    <property type="match status" value="4"/>
</dbReference>
<dbReference type="NCBIfam" id="TIGR00229">
    <property type="entry name" value="sensory_box"/>
    <property type="match status" value="2"/>
</dbReference>
<dbReference type="PROSITE" id="PS50112">
    <property type="entry name" value="PAS"/>
    <property type="match status" value="3"/>
</dbReference>